<comment type="caution">
    <text evidence="3">The sequence shown here is derived from an EMBL/GenBank/DDBJ whole genome shotgun (WGS) entry which is preliminary data.</text>
</comment>
<keyword evidence="1" id="KW-0175">Coiled coil</keyword>
<dbReference type="Proteomes" id="UP000187209">
    <property type="component" value="Unassembled WGS sequence"/>
</dbReference>
<feature type="region of interest" description="Disordered" evidence="2">
    <location>
        <begin position="33"/>
        <end position="56"/>
    </location>
</feature>
<name>A0A1R2D4Z9_9CILI</name>
<accession>A0A1R2D4Z9</accession>
<feature type="coiled-coil region" evidence="1">
    <location>
        <begin position="235"/>
        <end position="262"/>
    </location>
</feature>
<evidence type="ECO:0000256" key="2">
    <source>
        <dbReference type="SAM" id="MobiDB-lite"/>
    </source>
</evidence>
<reference evidence="3 4" key="1">
    <citation type="submission" date="2016-11" db="EMBL/GenBank/DDBJ databases">
        <title>The macronuclear genome of Stentor coeruleus: a giant cell with tiny introns.</title>
        <authorList>
            <person name="Slabodnick M."/>
            <person name="Ruby J.G."/>
            <person name="Reiff S.B."/>
            <person name="Swart E.C."/>
            <person name="Gosai S."/>
            <person name="Prabakaran S."/>
            <person name="Witkowska E."/>
            <person name="Larue G.E."/>
            <person name="Fisher S."/>
            <person name="Freeman R.M."/>
            <person name="Gunawardena J."/>
            <person name="Chu W."/>
            <person name="Stover N.A."/>
            <person name="Gregory B.D."/>
            <person name="Nowacki M."/>
            <person name="Derisi J."/>
            <person name="Roy S.W."/>
            <person name="Marshall W.F."/>
            <person name="Sood P."/>
        </authorList>
    </citation>
    <scope>NUCLEOTIDE SEQUENCE [LARGE SCALE GENOMIC DNA]</scope>
    <source>
        <strain evidence="3">WM001</strain>
    </source>
</reference>
<feature type="region of interest" description="Disordered" evidence="2">
    <location>
        <begin position="75"/>
        <end position="110"/>
    </location>
</feature>
<sequence>MNNGTFEDFMKSNLPESSILKVIHKSIENLHSLRRSKSKSLPRSTPSPYQSISSRENLVKKYQRPSSNIINHIPKSFLNSGRTPETQSNTVSRCESPLIKRKNPRDKPKSEYFELIKSKVSKKISFSSDTKTKDPQEKPDSTAFFQQIMQNVTKDLKTLNENQSLIEKKTKSMGINLSQINSSHLRTQSEVQTIMSKLSELESSEIPENKNDQPVKVLQFIEKISKIESNYESFVDRSNENMKNMQKEMLDANHKIQDLKECNEILTELVTCLQKEPLITKKIVHDAETFMESPRYELGETISLEKLGPESIAGEFMKKREQLIAEKEKMEMEYRNIPHNSKSMANKKRKQALEMELSMNYSKLMSINGKIKKYLNK</sequence>
<proteinExistence type="predicted"/>
<protein>
    <submittedName>
        <fullName evidence="3">Uncharacterized protein</fullName>
    </submittedName>
</protein>
<evidence type="ECO:0000313" key="3">
    <source>
        <dbReference type="EMBL" id="OMJ96349.1"/>
    </source>
</evidence>
<dbReference type="AlphaFoldDB" id="A0A1R2D4Z9"/>
<dbReference type="EMBL" id="MPUH01000001">
    <property type="protein sequence ID" value="OMJ96349.1"/>
    <property type="molecule type" value="Genomic_DNA"/>
</dbReference>
<gene>
    <name evidence="3" type="ORF">SteCoe_89</name>
</gene>
<feature type="compositionally biased region" description="Polar residues" evidence="2">
    <location>
        <begin position="77"/>
        <end position="93"/>
    </location>
</feature>
<organism evidence="3 4">
    <name type="scientific">Stentor coeruleus</name>
    <dbReference type="NCBI Taxonomy" id="5963"/>
    <lineage>
        <taxon>Eukaryota</taxon>
        <taxon>Sar</taxon>
        <taxon>Alveolata</taxon>
        <taxon>Ciliophora</taxon>
        <taxon>Postciliodesmatophora</taxon>
        <taxon>Heterotrichea</taxon>
        <taxon>Heterotrichida</taxon>
        <taxon>Stentoridae</taxon>
        <taxon>Stentor</taxon>
    </lineage>
</organism>
<evidence type="ECO:0000256" key="1">
    <source>
        <dbReference type="SAM" id="Coils"/>
    </source>
</evidence>
<evidence type="ECO:0000313" key="4">
    <source>
        <dbReference type="Proteomes" id="UP000187209"/>
    </source>
</evidence>
<keyword evidence="4" id="KW-1185">Reference proteome</keyword>